<protein>
    <submittedName>
        <fullName evidence="1">Uncharacterized protein</fullName>
    </submittedName>
</protein>
<dbReference type="EMBL" id="AQPF01000007">
    <property type="protein sequence ID" value="KAF0806776.1"/>
    <property type="molecule type" value="Genomic_DNA"/>
</dbReference>
<proteinExistence type="predicted"/>
<dbReference type="Proteomes" id="UP000771797">
    <property type="component" value="Unassembled WGS sequence"/>
</dbReference>
<sequence>EDLHSEGATAPLWEAARAALRLAAKALDRGRFPQRLRGGPVGGQFAGEFRPSGVGVFACQQASHGGFVADLRETRLLANSGPLVLGYSLASKLPTAASWHDLWETRLLANIAAC</sequence>
<evidence type="ECO:0000313" key="1">
    <source>
        <dbReference type="EMBL" id="KAF0806776.1"/>
    </source>
</evidence>
<gene>
    <name evidence="1" type="ORF">A6D6_01451</name>
</gene>
<reference evidence="1 2" key="1">
    <citation type="submission" date="2012-09" db="EMBL/GenBank/DDBJ databases">
        <title>Genome Sequence of alkane-degrading Bacterium Alcanivorax sp. 6-D-6.</title>
        <authorList>
            <person name="Lai Q."/>
            <person name="Shao Z."/>
        </authorList>
    </citation>
    <scope>NUCLEOTIDE SEQUENCE [LARGE SCALE GENOMIC DNA]</scope>
    <source>
        <strain evidence="1 2">6-D-6</strain>
    </source>
</reference>
<comment type="caution">
    <text evidence="1">The sequence shown here is derived from an EMBL/GenBank/DDBJ whole genome shotgun (WGS) entry which is preliminary data.</text>
</comment>
<accession>A0ABQ6YB85</accession>
<organism evidence="1 2">
    <name type="scientific">Alcanivorax xiamenensis</name>
    <dbReference type="NCBI Taxonomy" id="1177156"/>
    <lineage>
        <taxon>Bacteria</taxon>
        <taxon>Pseudomonadati</taxon>
        <taxon>Pseudomonadota</taxon>
        <taxon>Gammaproteobacteria</taxon>
        <taxon>Oceanospirillales</taxon>
        <taxon>Alcanivoracaceae</taxon>
        <taxon>Alcanivorax</taxon>
    </lineage>
</organism>
<feature type="non-terminal residue" evidence="1">
    <location>
        <position position="1"/>
    </location>
</feature>
<evidence type="ECO:0000313" key="2">
    <source>
        <dbReference type="Proteomes" id="UP000771797"/>
    </source>
</evidence>
<name>A0ABQ6YB85_9GAMM</name>
<keyword evidence="2" id="KW-1185">Reference proteome</keyword>